<sequence>MNIIQCYTPTNDSNDDIKDLFYERLQSIIEKCPRKDLTILMGDLNAKVGIDNTGYEDIMGRHGLGERNENGERFANLCAFNKLFIGGTIFPHNSIYKATWISPDHTTENQIDHICINKKFRRTMEDVRTRRGADVASDHHLVVANLKLKLKKNWTSGQTTLQRFNTAFLRDTDKLNEFKIALNNRFQALQDLLKGETTMEDNWKSIKEALTSTCQEVLGLKKHHHKEWISTETLDKIKERKNKKAEINNSRTRAEKVQAQAEYTEANKQVKRSIRADKKKYVEELATTAEKAAREGNMKQLYDTTKKLAGKYSKPERPVKDKEGKPITEIQQQRNRWVEYFEELLNRPAPMNPPDIEAAHTDLPIDVDPPTKEEIRMAVRQIKNGKAAGPNNIPAEALNKARVAFVQLNNVLNSKQLSTNIKVIIFNTNVKAVLLYGAETWRTTTTTIKKVQVFINSCLRKILNIHWPDTISNRLLWERTNQLPAEEEIRKRRWKWIGHTLRKSSNCITRQALTWNPEGKRKRGRPKNTLRRIIEADMKTINYNWTELERIAQDRVGWRMLSIILQNSFKQEEEEKERKEM</sequence>
<protein>
    <submittedName>
        <fullName evidence="1">Uncharacterized protein</fullName>
    </submittedName>
</protein>
<organism evidence="1 2">
    <name type="scientific">Schistosoma margrebowiei</name>
    <dbReference type="NCBI Taxonomy" id="48269"/>
    <lineage>
        <taxon>Eukaryota</taxon>
        <taxon>Metazoa</taxon>
        <taxon>Spiralia</taxon>
        <taxon>Lophotrochozoa</taxon>
        <taxon>Platyhelminthes</taxon>
        <taxon>Trematoda</taxon>
        <taxon>Digenea</taxon>
        <taxon>Strigeidida</taxon>
        <taxon>Schistosomatoidea</taxon>
        <taxon>Schistosomatidae</taxon>
        <taxon>Schistosoma</taxon>
    </lineage>
</organism>
<dbReference type="STRING" id="48269.A0A183LE01"/>
<name>A0A183LE01_9TREM</name>
<dbReference type="Pfam" id="PF20049">
    <property type="entry name" value="DUF6451"/>
    <property type="match status" value="1"/>
</dbReference>
<dbReference type="CDD" id="cd09076">
    <property type="entry name" value="L1-EN"/>
    <property type="match status" value="1"/>
</dbReference>
<dbReference type="SUPFAM" id="SSF56219">
    <property type="entry name" value="DNase I-like"/>
    <property type="match status" value="1"/>
</dbReference>
<dbReference type="EMBL" id="UZAI01000496">
    <property type="protein sequence ID" value="VDO53654.1"/>
    <property type="molecule type" value="Genomic_DNA"/>
</dbReference>
<gene>
    <name evidence="1" type="ORF">SMRZ_LOCUS2026</name>
</gene>
<dbReference type="Gene3D" id="3.60.10.10">
    <property type="entry name" value="Endonuclease/exonuclease/phosphatase"/>
    <property type="match status" value="1"/>
</dbReference>
<dbReference type="PANTHER" id="PTHR47027">
    <property type="entry name" value="REVERSE TRANSCRIPTASE DOMAIN-CONTAINING PROTEIN"/>
    <property type="match status" value="1"/>
</dbReference>
<dbReference type="InterPro" id="IPR045609">
    <property type="entry name" value="DUF6451"/>
</dbReference>
<reference evidence="1 2" key="1">
    <citation type="submission" date="2018-11" db="EMBL/GenBank/DDBJ databases">
        <authorList>
            <consortium name="Pathogen Informatics"/>
        </authorList>
    </citation>
    <scope>NUCLEOTIDE SEQUENCE [LARGE SCALE GENOMIC DNA]</scope>
    <source>
        <strain evidence="1 2">Zambia</strain>
    </source>
</reference>
<proteinExistence type="predicted"/>
<dbReference type="AlphaFoldDB" id="A0A183LE01"/>
<dbReference type="Proteomes" id="UP000277204">
    <property type="component" value="Unassembled WGS sequence"/>
</dbReference>
<accession>A0A183LE01</accession>
<dbReference type="PANTHER" id="PTHR47027:SF25">
    <property type="entry name" value="REVERSE TRANSCRIPTASE DOMAIN-CONTAINING PROTEIN"/>
    <property type="match status" value="1"/>
</dbReference>
<dbReference type="InterPro" id="IPR036691">
    <property type="entry name" value="Endo/exonu/phosph_ase_sf"/>
</dbReference>
<evidence type="ECO:0000313" key="2">
    <source>
        <dbReference type="Proteomes" id="UP000277204"/>
    </source>
</evidence>
<keyword evidence="2" id="KW-1185">Reference proteome</keyword>
<evidence type="ECO:0000313" key="1">
    <source>
        <dbReference type="EMBL" id="VDO53654.1"/>
    </source>
</evidence>